<dbReference type="PROSITE" id="PS50092">
    <property type="entry name" value="TSP1"/>
    <property type="match status" value="3"/>
</dbReference>
<feature type="compositionally biased region" description="Acidic residues" evidence="3">
    <location>
        <begin position="510"/>
        <end position="527"/>
    </location>
</feature>
<evidence type="ECO:0000256" key="5">
    <source>
        <dbReference type="SAM" id="SignalP"/>
    </source>
</evidence>
<feature type="region of interest" description="Disordered" evidence="3">
    <location>
        <begin position="644"/>
        <end position="676"/>
    </location>
</feature>
<organism evidence="6 7">
    <name type="scientific">Clavelina lepadiformis</name>
    <name type="common">Light-bulb sea squirt</name>
    <name type="synonym">Ascidia lepadiformis</name>
    <dbReference type="NCBI Taxonomy" id="159417"/>
    <lineage>
        <taxon>Eukaryota</taxon>
        <taxon>Metazoa</taxon>
        <taxon>Chordata</taxon>
        <taxon>Tunicata</taxon>
        <taxon>Ascidiacea</taxon>
        <taxon>Aplousobranchia</taxon>
        <taxon>Clavelinidae</taxon>
        <taxon>Clavelina</taxon>
    </lineage>
</organism>
<keyword evidence="7" id="KW-1185">Reference proteome</keyword>
<keyword evidence="4" id="KW-0812">Transmembrane</keyword>
<dbReference type="SMART" id="SM00209">
    <property type="entry name" value="TSP1"/>
    <property type="match status" value="6"/>
</dbReference>
<name>A0ABP0FR16_CLALP</name>
<comment type="caution">
    <text evidence="6">The sequence shown here is derived from an EMBL/GenBank/DDBJ whole genome shotgun (WGS) entry which is preliminary data.</text>
</comment>
<feature type="compositionally biased region" description="Basic and acidic residues" evidence="3">
    <location>
        <begin position="651"/>
        <end position="676"/>
    </location>
</feature>
<evidence type="ECO:0000256" key="4">
    <source>
        <dbReference type="SAM" id="Phobius"/>
    </source>
</evidence>
<evidence type="ECO:0000256" key="2">
    <source>
        <dbReference type="ARBA" id="ARBA00023157"/>
    </source>
</evidence>
<gene>
    <name evidence="6" type="ORF">CVLEPA_LOCUS10672</name>
</gene>
<dbReference type="EMBL" id="CAWYQH010000068">
    <property type="protein sequence ID" value="CAK8680418.1"/>
    <property type="molecule type" value="Genomic_DNA"/>
</dbReference>
<keyword evidence="1" id="KW-0677">Repeat</keyword>
<dbReference type="PANTHER" id="PTHR22906">
    <property type="entry name" value="PROPERDIN"/>
    <property type="match status" value="1"/>
</dbReference>
<sequence>MLLGLQNILIVFIFGRFVQIKTQEVFLPWSTWAPSGTSATRERSRECIPDNDIICTSNYFKEVYTNCTISECNGASAFINRKSSVCSGICDSGTAVVSFQCQHELSCRYELIYQCINHRTCADTWSQWTEVGCSQYCDGGLSNFVRFCTGQDGNSSIACLGSLASSVEIFQNGSCNTEPCPAFGPWTTTSPCSAICNRGLQTRVRDCFVENSKSNATEDGCGSANTTQLYSCQAQSCFEYSSPINGSCSKTCGGGTFVSTRTCHDNGTVSTLCPGANADGQLVEVLPCNTHACPEYVQLTQSSCSVSCGGGEILITRQCMYNGNPSALCSDSDAQGQMETSLACNTDPCPNMFGPWSSFTPCPVSCGGGIQSRSRRCLNGSLLSGTNVLCGSMTEAIQHEMRACETQACPIYIHLYDGACSVTCGSGHLLRTRLCMYRKSASVLCPGADMNGMNNTIESCFLKACPLAPFTASIGSFVGPIVANLSIFGALVGVVFKLRPHFKSTKKGDDTEERLIDEDPDPDDNEDGNVISGSEFWIAGAYSGVGSEPFSAPTTSSKETAKAQNVKEGECSKQEQKNVNEDSQKQKVEDKEDKLNKVVVKEQILKSAEKAMMKIEKSAQEALAAVGALSTLPESLIPMRGLGHLASRGKSRNETGGCKKQEPVKSKERQNTEEDRNMAALNEYLSMMENSEFFEN</sequence>
<dbReference type="Proteomes" id="UP001642483">
    <property type="component" value="Unassembled WGS sequence"/>
</dbReference>
<dbReference type="InterPro" id="IPR052065">
    <property type="entry name" value="Compl_asym_regulator"/>
</dbReference>
<keyword evidence="4" id="KW-1133">Transmembrane helix</keyword>
<reference evidence="6 7" key="1">
    <citation type="submission" date="2024-02" db="EMBL/GenBank/DDBJ databases">
        <authorList>
            <person name="Daric V."/>
            <person name="Darras S."/>
        </authorList>
    </citation>
    <scope>NUCLEOTIDE SEQUENCE [LARGE SCALE GENOMIC DNA]</scope>
</reference>
<feature type="compositionally biased region" description="Basic and acidic residues" evidence="3">
    <location>
        <begin position="559"/>
        <end position="590"/>
    </location>
</feature>
<feature type="chain" id="PRO_5047084563" evidence="5">
    <location>
        <begin position="23"/>
        <end position="696"/>
    </location>
</feature>
<keyword evidence="2" id="KW-1015">Disulfide bond</keyword>
<dbReference type="SUPFAM" id="SSF82895">
    <property type="entry name" value="TSP-1 type 1 repeat"/>
    <property type="match status" value="4"/>
</dbReference>
<feature type="region of interest" description="Disordered" evidence="3">
    <location>
        <begin position="505"/>
        <end position="530"/>
    </location>
</feature>
<protein>
    <submittedName>
        <fullName evidence="6">Uncharacterized protein</fullName>
    </submittedName>
</protein>
<evidence type="ECO:0000313" key="7">
    <source>
        <dbReference type="Proteomes" id="UP001642483"/>
    </source>
</evidence>
<keyword evidence="4" id="KW-0472">Membrane</keyword>
<dbReference type="InterPro" id="IPR036383">
    <property type="entry name" value="TSP1_rpt_sf"/>
</dbReference>
<keyword evidence="5" id="KW-0732">Signal</keyword>
<dbReference type="InterPro" id="IPR000884">
    <property type="entry name" value="TSP1_rpt"/>
</dbReference>
<feature type="region of interest" description="Disordered" evidence="3">
    <location>
        <begin position="548"/>
        <end position="590"/>
    </location>
</feature>
<accession>A0ABP0FR16</accession>
<evidence type="ECO:0000256" key="3">
    <source>
        <dbReference type="SAM" id="MobiDB-lite"/>
    </source>
</evidence>
<dbReference type="Gene3D" id="2.20.100.10">
    <property type="entry name" value="Thrombospondin type-1 (TSP1) repeat"/>
    <property type="match status" value="3"/>
</dbReference>
<dbReference type="Pfam" id="PF00090">
    <property type="entry name" value="TSP_1"/>
    <property type="match status" value="5"/>
</dbReference>
<feature type="transmembrane region" description="Helical" evidence="4">
    <location>
        <begin position="477"/>
        <end position="498"/>
    </location>
</feature>
<evidence type="ECO:0000313" key="6">
    <source>
        <dbReference type="EMBL" id="CAK8680418.1"/>
    </source>
</evidence>
<proteinExistence type="predicted"/>
<feature type="signal peptide" evidence="5">
    <location>
        <begin position="1"/>
        <end position="22"/>
    </location>
</feature>
<evidence type="ECO:0000256" key="1">
    <source>
        <dbReference type="ARBA" id="ARBA00022737"/>
    </source>
</evidence>